<dbReference type="GO" id="GO:0005737">
    <property type="term" value="C:cytoplasm"/>
    <property type="evidence" value="ECO:0007669"/>
    <property type="project" value="InterPro"/>
</dbReference>
<dbReference type="Pfam" id="PF08245">
    <property type="entry name" value="Mur_ligase_M"/>
    <property type="match status" value="1"/>
</dbReference>
<evidence type="ECO:0000256" key="3">
    <source>
        <dbReference type="ARBA" id="ARBA00022840"/>
    </source>
</evidence>
<dbReference type="GO" id="GO:0008764">
    <property type="term" value="F:UDP-N-acetylmuramoylalanine-D-glutamate ligase activity"/>
    <property type="evidence" value="ECO:0007669"/>
    <property type="project" value="UniProtKB-EC"/>
</dbReference>
<dbReference type="EMBL" id="ADZX01000426">
    <property type="protein sequence ID" value="EFK96667.1"/>
    <property type="molecule type" value="Genomic_DNA"/>
</dbReference>
<feature type="domain" description="Mur ligase central" evidence="4">
    <location>
        <begin position="48"/>
        <end position="149"/>
    </location>
</feature>
<evidence type="ECO:0000256" key="1">
    <source>
        <dbReference type="ARBA" id="ARBA00022598"/>
    </source>
</evidence>
<keyword evidence="2" id="KW-0547">Nucleotide-binding</keyword>
<name>D9PIE4_9ZZZZ</name>
<reference evidence="5" key="1">
    <citation type="submission" date="2010-07" db="EMBL/GenBank/DDBJ databases">
        <authorList>
            <consortium name="CONSOLIDER consortium CSD2007-00005"/>
            <person name="Guazzaroni M.-E."/>
            <person name="Richter M."/>
            <person name="Garcia-Salamanca A."/>
            <person name="Yarza P."/>
            <person name="Ferrer M."/>
        </authorList>
    </citation>
    <scope>NUCLEOTIDE SEQUENCE</scope>
</reference>
<protein>
    <submittedName>
        <fullName evidence="5">UDP-N-acetylmuramoylalanine--D-glutamate ligase</fullName>
        <ecNumber evidence="5">6.3.2.9</ecNumber>
    </submittedName>
</protein>
<dbReference type="GO" id="GO:0005524">
    <property type="term" value="F:ATP binding"/>
    <property type="evidence" value="ECO:0007669"/>
    <property type="project" value="UniProtKB-KW"/>
</dbReference>
<comment type="caution">
    <text evidence="5">The sequence shown here is derived from an EMBL/GenBank/DDBJ whole genome shotgun (WGS) entry which is preliminary data.</text>
</comment>
<evidence type="ECO:0000313" key="5">
    <source>
        <dbReference type="EMBL" id="EFK96667.1"/>
    </source>
</evidence>
<dbReference type="AlphaFoldDB" id="D9PIE4"/>
<keyword evidence="1 5" id="KW-0436">Ligase</keyword>
<accession>D9PIE4</accession>
<dbReference type="PANTHER" id="PTHR43692:SF1">
    <property type="entry name" value="UDP-N-ACETYLMURAMOYLALANINE--D-GLUTAMATE LIGASE"/>
    <property type="match status" value="1"/>
</dbReference>
<dbReference type="InterPro" id="IPR013221">
    <property type="entry name" value="Mur_ligase_cen"/>
</dbReference>
<dbReference type="SUPFAM" id="SSF53623">
    <property type="entry name" value="MurD-like peptide ligases, catalytic domain"/>
    <property type="match status" value="1"/>
</dbReference>
<dbReference type="EC" id="6.3.2.9" evidence="5"/>
<dbReference type="Gene3D" id="3.40.1190.10">
    <property type="entry name" value="Mur-like, catalytic domain"/>
    <property type="match status" value="1"/>
</dbReference>
<evidence type="ECO:0000259" key="4">
    <source>
        <dbReference type="Pfam" id="PF08245"/>
    </source>
</evidence>
<proteinExistence type="predicted"/>
<evidence type="ECO:0000256" key="2">
    <source>
        <dbReference type="ARBA" id="ARBA00022741"/>
    </source>
</evidence>
<dbReference type="InterPro" id="IPR005762">
    <property type="entry name" value="MurD"/>
</dbReference>
<reference evidence="5" key="2">
    <citation type="journal article" date="2011" name="Microb. Ecol.">
        <title>Taxonomic and Functional Metagenomic Profiling of the Microbial Community in the Anoxic Sediment of a Sub-saline Shallow Lake (Laguna de Carrizo, Central Spain).</title>
        <authorList>
            <person name="Ferrer M."/>
            <person name="Guazzaroni M.E."/>
            <person name="Richter M."/>
            <person name="Garcia-Salamanca A."/>
            <person name="Yarza P."/>
            <person name="Suarez-Suarez A."/>
            <person name="Solano J."/>
            <person name="Alcaide M."/>
            <person name="van Dillewijn P."/>
            <person name="Molina-Henares M.A."/>
            <person name="Lopez-Cortes N."/>
            <person name="Al-Ramahi Y."/>
            <person name="Guerrero C."/>
            <person name="Acosta A."/>
            <person name="de Eugenio L.I."/>
            <person name="Martinez V."/>
            <person name="Marques S."/>
            <person name="Rojo F."/>
            <person name="Santero E."/>
            <person name="Genilloud O."/>
            <person name="Perez-Perez J."/>
            <person name="Rossello-Mora R."/>
            <person name="Ramos J.L."/>
        </authorList>
    </citation>
    <scope>NUCLEOTIDE SEQUENCE</scope>
</reference>
<dbReference type="InterPro" id="IPR036565">
    <property type="entry name" value="Mur-like_cat_sf"/>
</dbReference>
<dbReference type="GO" id="GO:0051301">
    <property type="term" value="P:cell division"/>
    <property type="evidence" value="ECO:0007669"/>
    <property type="project" value="InterPro"/>
</dbReference>
<gene>
    <name evidence="5" type="primary">murD</name>
    <name evidence="5" type="ORF">LDC_1302</name>
</gene>
<keyword evidence="3" id="KW-0067">ATP-binding</keyword>
<dbReference type="GO" id="GO:0008360">
    <property type="term" value="P:regulation of cell shape"/>
    <property type="evidence" value="ECO:0007669"/>
    <property type="project" value="InterPro"/>
</dbReference>
<dbReference type="PANTHER" id="PTHR43692">
    <property type="entry name" value="UDP-N-ACETYLMURAMOYLALANINE--D-GLUTAMATE LIGASE"/>
    <property type="match status" value="1"/>
</dbReference>
<organism evidence="5">
    <name type="scientific">sediment metagenome</name>
    <dbReference type="NCBI Taxonomy" id="749907"/>
    <lineage>
        <taxon>unclassified sequences</taxon>
        <taxon>metagenomes</taxon>
        <taxon>ecological metagenomes</taxon>
    </lineage>
</organism>
<sequence length="155" mass="16670">MKNADVIIISPGVPLTIAGIKEAKRKKVSVISELELAVREIKKPMIAVTGTNGKTTTTALAGHILTECKIPNCVGGNIGTALTDLIEEANRADWVVVEVSSFQLETTPSLSPKIGALLNVTPDHLDRHSSFDEYLNIKLKLFDMLGRTGSVCTML</sequence>